<gene>
    <name evidence="3" type="ORF">AZE42_04809</name>
</gene>
<comment type="caution">
    <text evidence="3">The sequence shown here is derived from an EMBL/GenBank/DDBJ whole genome shotgun (WGS) entry which is preliminary data.</text>
</comment>
<keyword evidence="4" id="KW-1185">Reference proteome</keyword>
<dbReference type="SUPFAM" id="SSF55920">
    <property type="entry name" value="Creatinase/aminopeptidase"/>
    <property type="match status" value="1"/>
</dbReference>
<reference evidence="3 4" key="1">
    <citation type="submission" date="2016-03" db="EMBL/GenBank/DDBJ databases">
        <title>Comparative genomics of the ectomycorrhizal sister species Rhizopogon vinicolor and Rhizopogon vesiculosus (Basidiomycota: Boletales) reveals a divergence of the mating type B locus.</title>
        <authorList>
            <person name="Mujic A.B."/>
            <person name="Kuo A."/>
            <person name="Tritt A."/>
            <person name="Lipzen A."/>
            <person name="Chen C."/>
            <person name="Johnson J."/>
            <person name="Sharma A."/>
            <person name="Barry K."/>
            <person name="Grigoriev I.V."/>
            <person name="Spatafora J.W."/>
        </authorList>
    </citation>
    <scope>NUCLEOTIDE SEQUENCE [LARGE SCALE GENOMIC DNA]</scope>
    <source>
        <strain evidence="3 4">AM-OR11-056</strain>
    </source>
</reference>
<dbReference type="Proteomes" id="UP000183567">
    <property type="component" value="Unassembled WGS sequence"/>
</dbReference>
<dbReference type="Gene3D" id="3.90.230.10">
    <property type="entry name" value="Creatinase/methionine aminopeptidase superfamily"/>
    <property type="match status" value="1"/>
</dbReference>
<dbReference type="AlphaFoldDB" id="A0A1J8Q8U6"/>
<name>A0A1J8Q8U6_9AGAM</name>
<protein>
    <recommendedName>
        <fullName evidence="2">Peptidase M24 domain-containing protein</fullName>
    </recommendedName>
</protein>
<feature type="domain" description="Peptidase M24" evidence="2">
    <location>
        <begin position="234"/>
        <end position="436"/>
    </location>
</feature>
<keyword evidence="1" id="KW-0472">Membrane</keyword>
<keyword evidence="1" id="KW-0812">Transmembrane</keyword>
<dbReference type="InterPro" id="IPR036005">
    <property type="entry name" value="Creatinase/aminopeptidase-like"/>
</dbReference>
<dbReference type="InterPro" id="IPR000994">
    <property type="entry name" value="Pept_M24"/>
</dbReference>
<evidence type="ECO:0000259" key="2">
    <source>
        <dbReference type="Pfam" id="PF00557"/>
    </source>
</evidence>
<dbReference type="PANTHER" id="PTHR46112:SF2">
    <property type="entry name" value="XAA-PRO AMINOPEPTIDASE P-RELATED"/>
    <property type="match status" value="1"/>
</dbReference>
<dbReference type="SUPFAM" id="SSF53092">
    <property type="entry name" value="Creatinase/prolidase N-terminal domain"/>
    <property type="match status" value="1"/>
</dbReference>
<accession>A0A1J8Q8U6</accession>
<dbReference type="Gene3D" id="3.40.350.10">
    <property type="entry name" value="Creatinase/prolidase N-terminal domain"/>
    <property type="match status" value="1"/>
</dbReference>
<dbReference type="OrthoDB" id="9995434at2759"/>
<dbReference type="EMBL" id="LVVM01002017">
    <property type="protein sequence ID" value="OJA17421.1"/>
    <property type="molecule type" value="Genomic_DNA"/>
</dbReference>
<dbReference type="Pfam" id="PF00557">
    <property type="entry name" value="Peptidase_M24"/>
    <property type="match status" value="1"/>
</dbReference>
<evidence type="ECO:0000313" key="4">
    <source>
        <dbReference type="Proteomes" id="UP000183567"/>
    </source>
</evidence>
<evidence type="ECO:0000256" key="1">
    <source>
        <dbReference type="SAM" id="Phobius"/>
    </source>
</evidence>
<dbReference type="STRING" id="180088.A0A1J8Q8U6"/>
<sequence>MGEADGQISGKERSFVTQKVTKSLILEWKLLFSLAAIFATIFYLQFFTDISLTSYSANNGPWSGLANHCANAQPISGSEILHRQEKLAKLLYDYGASAYVAEPGANTQYFGNISEASWHLSERPLLLMISPTLEGGTVSAKITIITPAFEEARARLLSVPGINVAYVSWAEDEDPFTIALHALSTADGLIYVDGMMRNFIVDGLQKAAPGVRVLTAPPEITQLRERKSPAELDLLKCANEVTVLSIRAVQAQMYIGIGESEVRAMVDEALAAAGLADRWALVLFGENAALPHGSGTDRVLGKTDFILIDAGGVLLGYHSDVTRTFMLRDSFIPPEHTTIWFDVQRAQTLAHAVAREGVNTSAVDKVARDWLDGRGYQGYFTHRLGHGIGLEDHEAPYLRGGSDDMIRTGHAFSNEPGVYIEGKVGVRLEDCFYINEAGEPVFLTQGVGGQARDPLCP</sequence>
<keyword evidence="1" id="KW-1133">Transmembrane helix</keyword>
<organism evidence="3 4">
    <name type="scientific">Rhizopogon vesiculosus</name>
    <dbReference type="NCBI Taxonomy" id="180088"/>
    <lineage>
        <taxon>Eukaryota</taxon>
        <taxon>Fungi</taxon>
        <taxon>Dikarya</taxon>
        <taxon>Basidiomycota</taxon>
        <taxon>Agaricomycotina</taxon>
        <taxon>Agaricomycetes</taxon>
        <taxon>Agaricomycetidae</taxon>
        <taxon>Boletales</taxon>
        <taxon>Suillineae</taxon>
        <taxon>Rhizopogonaceae</taxon>
        <taxon>Rhizopogon</taxon>
    </lineage>
</organism>
<proteinExistence type="predicted"/>
<feature type="transmembrane region" description="Helical" evidence="1">
    <location>
        <begin position="28"/>
        <end position="46"/>
    </location>
</feature>
<evidence type="ECO:0000313" key="3">
    <source>
        <dbReference type="EMBL" id="OJA17421.1"/>
    </source>
</evidence>
<dbReference type="PANTHER" id="PTHR46112">
    <property type="entry name" value="AMINOPEPTIDASE"/>
    <property type="match status" value="1"/>
</dbReference>
<dbReference type="InterPro" id="IPR050659">
    <property type="entry name" value="Peptidase_M24B"/>
</dbReference>
<dbReference type="InterPro" id="IPR029149">
    <property type="entry name" value="Creatin/AminoP/Spt16_N"/>
</dbReference>